<evidence type="ECO:0008006" key="4">
    <source>
        <dbReference type="Google" id="ProtNLM"/>
    </source>
</evidence>
<accession>A0A1W6LM28</accession>
<dbReference type="EMBL" id="CP021023">
    <property type="protein sequence ID" value="ARN56850.1"/>
    <property type="molecule type" value="Genomic_DNA"/>
</dbReference>
<keyword evidence="3" id="KW-1185">Reference proteome</keyword>
<feature type="region of interest" description="Disordered" evidence="1">
    <location>
        <begin position="119"/>
        <end position="139"/>
    </location>
</feature>
<dbReference type="RefSeq" id="WP_085755531.1">
    <property type="nucleotide sequence ID" value="NZ_CP021023.1"/>
</dbReference>
<sequence length="139" mass="15891">MSEEKNIHVDSDWKEQVKKEKEKLQQEEENQQQGEQDQNQMPEASFEVLVNLLATQAAYGLGLVPDEKGNPVMNLPVSKLHIDLISVLEEKCGENLSEDEKKHIDDTLSQLRMSYVYMTNAQQQGEDQQDQGESTIQTE</sequence>
<dbReference type="OrthoDB" id="9799618at2"/>
<feature type="region of interest" description="Disordered" evidence="1">
    <location>
        <begin position="1"/>
        <end position="43"/>
    </location>
</feature>
<dbReference type="AlphaFoldDB" id="A0A1W6LM28"/>
<feature type="compositionally biased region" description="Basic and acidic residues" evidence="1">
    <location>
        <begin position="1"/>
        <end position="26"/>
    </location>
</feature>
<dbReference type="STRING" id="1941349.STSP1_01242"/>
<evidence type="ECO:0000256" key="1">
    <source>
        <dbReference type="SAM" id="MobiDB-lite"/>
    </source>
</evidence>
<name>A0A1W6LM28_9BACT</name>
<dbReference type="Proteomes" id="UP000193334">
    <property type="component" value="Chromosome"/>
</dbReference>
<evidence type="ECO:0000313" key="3">
    <source>
        <dbReference type="Proteomes" id="UP000193334"/>
    </source>
</evidence>
<gene>
    <name evidence="2" type="ORF">STSP1_01242</name>
</gene>
<protein>
    <recommendedName>
        <fullName evidence="4">DUF1844 domain-containing protein</fullName>
    </recommendedName>
</protein>
<dbReference type="InterPro" id="IPR014995">
    <property type="entry name" value="DUF1844"/>
</dbReference>
<reference evidence="3" key="1">
    <citation type="submission" date="2017-04" db="EMBL/GenBank/DDBJ databases">
        <title>Comparative genomics and description of representatives of a novel lineage of planctomycetes thriving in anoxic sediments.</title>
        <authorList>
            <person name="Spring S."/>
            <person name="Bunk B."/>
            <person name="Sproer C."/>
        </authorList>
    </citation>
    <scope>NUCLEOTIDE SEQUENCE [LARGE SCALE GENOMIC DNA]</scope>
    <source>
        <strain evidence="3">ST-PulAB-D4</strain>
    </source>
</reference>
<dbReference type="Pfam" id="PF08899">
    <property type="entry name" value="DUF1844"/>
    <property type="match status" value="1"/>
</dbReference>
<feature type="compositionally biased region" description="Low complexity" evidence="1">
    <location>
        <begin position="31"/>
        <end position="40"/>
    </location>
</feature>
<organism evidence="2 3">
    <name type="scientific">Sedimentisphaera salicampi</name>
    <dbReference type="NCBI Taxonomy" id="1941349"/>
    <lineage>
        <taxon>Bacteria</taxon>
        <taxon>Pseudomonadati</taxon>
        <taxon>Planctomycetota</taxon>
        <taxon>Phycisphaerae</taxon>
        <taxon>Sedimentisphaerales</taxon>
        <taxon>Sedimentisphaeraceae</taxon>
        <taxon>Sedimentisphaera</taxon>
    </lineage>
</organism>
<evidence type="ECO:0000313" key="2">
    <source>
        <dbReference type="EMBL" id="ARN56850.1"/>
    </source>
</evidence>
<dbReference type="KEGG" id="pbp:STSP1_01242"/>
<proteinExistence type="predicted"/>